<sequence length="293" mass="32542">MAAFDVLARLGVDPPDLELLRFGENALYAFRERRLVVRVARPSTDPTHVAQTVEFVRRVAARGMPVSEPADLTELVQPVVTSTGVVTLWTLHDVDEGCRVSAAELGGLVRQFHELAAPEADLLDEWEPFGLIRSRLAAAERDGFDRSLTGPLVDLLASLETAVDRLSARLGIGVMHGDMHYGNVLCLPGRRLLLIDFDQVCRGPREWDLVPNLVTVRRFGLAESDYQEFCAAYGFDLRTSPDVETLVRLRELGMVSWLLQQYGTSAVIDDEIRLRVGTIGESVGPPATRWWAH</sequence>
<dbReference type="Gene3D" id="1.10.510.10">
    <property type="entry name" value="Transferase(Phosphotransferase) domain 1"/>
    <property type="match status" value="1"/>
</dbReference>
<dbReference type="SUPFAM" id="SSF56112">
    <property type="entry name" value="Protein kinase-like (PK-like)"/>
    <property type="match status" value="1"/>
</dbReference>
<name>E3J6D5_PSEI1</name>
<dbReference type="EMBL" id="CP002299">
    <property type="protein sequence ID" value="ADP79562.1"/>
    <property type="molecule type" value="Genomic_DNA"/>
</dbReference>
<evidence type="ECO:0000313" key="3">
    <source>
        <dbReference type="Proteomes" id="UP000002484"/>
    </source>
</evidence>
<dbReference type="STRING" id="298654.FraEuI1c_1500"/>
<feature type="domain" description="Aminoglycoside phosphotransferase" evidence="1">
    <location>
        <begin position="27"/>
        <end position="238"/>
    </location>
</feature>
<dbReference type="InterPro" id="IPR011009">
    <property type="entry name" value="Kinase-like_dom_sf"/>
</dbReference>
<proteinExistence type="predicted"/>
<dbReference type="HOGENOM" id="CLU_056518_0_0_11"/>
<dbReference type="AlphaFoldDB" id="E3J6D5"/>
<keyword evidence="2" id="KW-0808">Transferase</keyword>
<dbReference type="eggNOG" id="COG2334">
    <property type="taxonomic scope" value="Bacteria"/>
</dbReference>
<accession>E3J6D5</accession>
<dbReference type="InParanoid" id="E3J6D5"/>
<evidence type="ECO:0000259" key="1">
    <source>
        <dbReference type="Pfam" id="PF01636"/>
    </source>
</evidence>
<gene>
    <name evidence="2" type="ordered locus">FraEuI1c_1500</name>
</gene>
<dbReference type="GO" id="GO:0016740">
    <property type="term" value="F:transferase activity"/>
    <property type="evidence" value="ECO:0007669"/>
    <property type="project" value="UniProtKB-KW"/>
</dbReference>
<organism evidence="2 3">
    <name type="scientific">Pseudofrankia inefficax (strain DSM 45817 / CECT 9037 / DDB 130130 / EuI1c)</name>
    <name type="common">Frankia inefficax</name>
    <dbReference type="NCBI Taxonomy" id="298654"/>
    <lineage>
        <taxon>Bacteria</taxon>
        <taxon>Bacillati</taxon>
        <taxon>Actinomycetota</taxon>
        <taxon>Actinomycetes</taxon>
        <taxon>Frankiales</taxon>
        <taxon>Frankiaceae</taxon>
        <taxon>Pseudofrankia</taxon>
    </lineage>
</organism>
<dbReference type="RefSeq" id="WP_013422682.1">
    <property type="nucleotide sequence ID" value="NC_014666.1"/>
</dbReference>
<protein>
    <submittedName>
        <fullName evidence="2">Aminoglycoside phosphotransferase</fullName>
    </submittedName>
</protein>
<dbReference type="Proteomes" id="UP000002484">
    <property type="component" value="Chromosome"/>
</dbReference>
<dbReference type="Pfam" id="PF01636">
    <property type="entry name" value="APH"/>
    <property type="match status" value="1"/>
</dbReference>
<evidence type="ECO:0000313" key="2">
    <source>
        <dbReference type="EMBL" id="ADP79562.1"/>
    </source>
</evidence>
<keyword evidence="3" id="KW-1185">Reference proteome</keyword>
<reference evidence="2 3" key="1">
    <citation type="submission" date="2010-10" db="EMBL/GenBank/DDBJ databases">
        <title>Complete sequence of Frankia sp. EuI1c.</title>
        <authorList>
            <consortium name="US DOE Joint Genome Institute"/>
            <person name="Lucas S."/>
            <person name="Copeland A."/>
            <person name="Lapidus A."/>
            <person name="Cheng J.-F."/>
            <person name="Bruce D."/>
            <person name="Goodwin L."/>
            <person name="Pitluck S."/>
            <person name="Chertkov O."/>
            <person name="Detter J.C."/>
            <person name="Han C."/>
            <person name="Tapia R."/>
            <person name="Land M."/>
            <person name="Hauser L."/>
            <person name="Jeffries C."/>
            <person name="Kyrpides N."/>
            <person name="Ivanova N."/>
            <person name="Mikhailova N."/>
            <person name="Beauchemin N."/>
            <person name="Sen A."/>
            <person name="Sur S.A."/>
            <person name="Gtari M."/>
            <person name="Wall L."/>
            <person name="Tisa L."/>
            <person name="Woyke T."/>
        </authorList>
    </citation>
    <scope>NUCLEOTIDE SEQUENCE [LARGE SCALE GENOMIC DNA]</scope>
    <source>
        <strain evidence="3">DSM 45817 / CECT 9037 / EuI1c</strain>
    </source>
</reference>
<dbReference type="KEGG" id="fri:FraEuI1c_1500"/>
<dbReference type="OrthoDB" id="3723194at2"/>
<dbReference type="InterPro" id="IPR002575">
    <property type="entry name" value="Aminoglycoside_PTrfase"/>
</dbReference>